<reference evidence="2 3" key="1">
    <citation type="journal article" date="2021" name="Nat. Commun.">
        <title>Genetic determinants of endophytism in the Arabidopsis root mycobiome.</title>
        <authorList>
            <person name="Mesny F."/>
            <person name="Miyauchi S."/>
            <person name="Thiergart T."/>
            <person name="Pickel B."/>
            <person name="Atanasova L."/>
            <person name="Karlsson M."/>
            <person name="Huettel B."/>
            <person name="Barry K.W."/>
            <person name="Haridas S."/>
            <person name="Chen C."/>
            <person name="Bauer D."/>
            <person name="Andreopoulos W."/>
            <person name="Pangilinan J."/>
            <person name="LaButti K."/>
            <person name="Riley R."/>
            <person name="Lipzen A."/>
            <person name="Clum A."/>
            <person name="Drula E."/>
            <person name="Henrissat B."/>
            <person name="Kohler A."/>
            <person name="Grigoriev I.V."/>
            <person name="Martin F.M."/>
            <person name="Hacquard S."/>
        </authorList>
    </citation>
    <scope>NUCLEOTIDE SEQUENCE [LARGE SCALE GENOMIC DNA]</scope>
    <source>
        <strain evidence="2 3">MPI-CAGE-CH-0241</strain>
    </source>
</reference>
<dbReference type="AlphaFoldDB" id="A0A9P8WJ31"/>
<sequence length="271" mass="30251">MATDLSVIQADKITKKDFHRLLGQYPDVIKSISNAKGAKDGQRTLQELDDYRYGEAVNMFAGGDPERSMDLDHVKTLVEWKLRHGKFRPTLMKLVSANEPKTAADIIKTALGVYRQEYDAQAALDILTNLKGIGPATASLLLTVHDPTRVIFFSDEAFYWLCSDGKKSPIKYNAKEYKLLCANAHDLSKRLDVSATDVEKVAYVLIKQQPEESKPSKKSAPAKNKKASSKMDKKPAKAASSKRKPTQPEPDHADHVASEPTTLRRSKRRRA</sequence>
<accession>A0A9P8WJ31</accession>
<comment type="caution">
    <text evidence="2">The sequence shown here is derived from an EMBL/GenBank/DDBJ whole genome shotgun (WGS) entry which is preliminary data.</text>
</comment>
<organism evidence="2 3">
    <name type="scientific">Thelonectria olida</name>
    <dbReference type="NCBI Taxonomy" id="1576542"/>
    <lineage>
        <taxon>Eukaryota</taxon>
        <taxon>Fungi</taxon>
        <taxon>Dikarya</taxon>
        <taxon>Ascomycota</taxon>
        <taxon>Pezizomycotina</taxon>
        <taxon>Sordariomycetes</taxon>
        <taxon>Hypocreomycetidae</taxon>
        <taxon>Hypocreales</taxon>
        <taxon>Nectriaceae</taxon>
        <taxon>Thelonectria</taxon>
    </lineage>
</organism>
<evidence type="ECO:0000256" key="1">
    <source>
        <dbReference type="SAM" id="MobiDB-lite"/>
    </source>
</evidence>
<dbReference type="EMBL" id="JAGPYM010000001">
    <property type="protein sequence ID" value="KAH6900252.1"/>
    <property type="molecule type" value="Genomic_DNA"/>
</dbReference>
<name>A0A9P8WJ31_9HYPO</name>
<protein>
    <submittedName>
        <fullName evidence="2">Uncharacterized protein</fullName>
    </submittedName>
</protein>
<feature type="region of interest" description="Disordered" evidence="1">
    <location>
        <begin position="209"/>
        <end position="271"/>
    </location>
</feature>
<dbReference type="PANTHER" id="PTHR21521">
    <property type="entry name" value="AMUN, ISOFORM A"/>
    <property type="match status" value="1"/>
</dbReference>
<evidence type="ECO:0000313" key="2">
    <source>
        <dbReference type="EMBL" id="KAH6900252.1"/>
    </source>
</evidence>
<dbReference type="Proteomes" id="UP000777438">
    <property type="component" value="Unassembled WGS sequence"/>
</dbReference>
<gene>
    <name evidence="2" type="ORF">B0T10DRAFT_21412</name>
</gene>
<proteinExistence type="predicted"/>
<keyword evidence="3" id="KW-1185">Reference proteome</keyword>
<dbReference type="OrthoDB" id="8249012at2759"/>
<evidence type="ECO:0000313" key="3">
    <source>
        <dbReference type="Proteomes" id="UP000777438"/>
    </source>
</evidence>
<dbReference type="PANTHER" id="PTHR21521:SF0">
    <property type="entry name" value="AMUN, ISOFORM A"/>
    <property type="match status" value="1"/>
</dbReference>